<dbReference type="Pfam" id="PF07110">
    <property type="entry name" value="EthD"/>
    <property type="match status" value="1"/>
</dbReference>
<dbReference type="Gene3D" id="3.30.70.100">
    <property type="match status" value="1"/>
</dbReference>
<dbReference type="InterPro" id="IPR009799">
    <property type="entry name" value="EthD_dom"/>
</dbReference>
<evidence type="ECO:0000259" key="1">
    <source>
        <dbReference type="Pfam" id="PF07110"/>
    </source>
</evidence>
<dbReference type="GO" id="GO:0016491">
    <property type="term" value="F:oxidoreductase activity"/>
    <property type="evidence" value="ECO:0007669"/>
    <property type="project" value="InterPro"/>
</dbReference>
<dbReference type="NCBIfam" id="TIGR02118">
    <property type="entry name" value="EthD family reductase"/>
    <property type="match status" value="1"/>
</dbReference>
<keyword evidence="3" id="KW-1185">Reference proteome</keyword>
<dbReference type="RefSeq" id="WP_135285622.1">
    <property type="nucleotide sequence ID" value="NZ_SMLL01000005.1"/>
</dbReference>
<reference evidence="2 3" key="1">
    <citation type="submission" date="2019-03" db="EMBL/GenBank/DDBJ databases">
        <title>Ramlibacter rhizophilus CCTCC AB2015357, whole genome shotgun sequence.</title>
        <authorList>
            <person name="Zhang X."/>
            <person name="Feng G."/>
            <person name="Zhu H."/>
        </authorList>
    </citation>
    <scope>NUCLEOTIDE SEQUENCE [LARGE SCALE GENOMIC DNA]</scope>
    <source>
        <strain evidence="2 3">CCTCC AB2015357</strain>
    </source>
</reference>
<dbReference type="PANTHER" id="PTHR40260:SF2">
    <property type="entry name" value="BLR8190 PROTEIN"/>
    <property type="match status" value="1"/>
</dbReference>
<dbReference type="InterPro" id="IPR011008">
    <property type="entry name" value="Dimeric_a/b-barrel"/>
</dbReference>
<dbReference type="Proteomes" id="UP000297564">
    <property type="component" value="Unassembled WGS sequence"/>
</dbReference>
<proteinExistence type="predicted"/>
<dbReference type="SUPFAM" id="SSF54909">
    <property type="entry name" value="Dimeric alpha+beta barrel"/>
    <property type="match status" value="1"/>
</dbReference>
<sequence length="106" mass="11906">MIKVSVMYPHSKGARFDHAYYRDKHMPLVKRRMGDACLYYTVDKGIAGGAPGSEPVYVGRCDIFCESVDSFQTAFGPHAKEIMADIPNYTDIQPLMQVSEVVIERS</sequence>
<evidence type="ECO:0000313" key="3">
    <source>
        <dbReference type="Proteomes" id="UP000297564"/>
    </source>
</evidence>
<feature type="domain" description="EthD" evidence="1">
    <location>
        <begin position="18"/>
        <end position="91"/>
    </location>
</feature>
<organism evidence="2 3">
    <name type="scientific">Ramlibacter rhizophilus</name>
    <dbReference type="NCBI Taxonomy" id="1781167"/>
    <lineage>
        <taxon>Bacteria</taxon>
        <taxon>Pseudomonadati</taxon>
        <taxon>Pseudomonadota</taxon>
        <taxon>Betaproteobacteria</taxon>
        <taxon>Burkholderiales</taxon>
        <taxon>Comamonadaceae</taxon>
        <taxon>Ramlibacter</taxon>
    </lineage>
</organism>
<evidence type="ECO:0000313" key="2">
    <source>
        <dbReference type="EMBL" id="TFY98471.1"/>
    </source>
</evidence>
<gene>
    <name evidence="2" type="ORF">EZ242_13075</name>
</gene>
<protein>
    <submittedName>
        <fullName evidence="2">EthD family reductase</fullName>
    </submittedName>
</protein>
<name>A0A4Z0BIC7_9BURK</name>
<dbReference type="AlphaFoldDB" id="A0A4Z0BIC7"/>
<comment type="caution">
    <text evidence="2">The sequence shown here is derived from an EMBL/GenBank/DDBJ whole genome shotgun (WGS) entry which is preliminary data.</text>
</comment>
<dbReference type="PANTHER" id="PTHR40260">
    <property type="entry name" value="BLR8190 PROTEIN"/>
    <property type="match status" value="1"/>
</dbReference>
<accession>A0A4Z0BIC7</accession>
<dbReference type="OrthoDB" id="5343971at2"/>
<dbReference type="EMBL" id="SMLL01000005">
    <property type="protein sequence ID" value="TFY98471.1"/>
    <property type="molecule type" value="Genomic_DNA"/>
</dbReference>